<dbReference type="InterPro" id="IPR045085">
    <property type="entry name" value="HLD_clamp_pol_III_gamma_tau"/>
</dbReference>
<dbReference type="SUPFAM" id="SSF52540">
    <property type="entry name" value="P-loop containing nucleoside triphosphate hydrolases"/>
    <property type="match status" value="1"/>
</dbReference>
<dbReference type="SMART" id="SM00382">
    <property type="entry name" value="AAA"/>
    <property type="match status" value="1"/>
</dbReference>
<reference evidence="2 3" key="1">
    <citation type="submission" date="2024-02" db="EMBL/GenBank/DDBJ databases">
        <authorList>
            <person name="Vignale AGUSTIN F."/>
            <person name="Sosa J E."/>
            <person name="Modenutti C."/>
        </authorList>
    </citation>
    <scope>NUCLEOTIDE SEQUENCE [LARGE SCALE GENOMIC DNA]</scope>
</reference>
<evidence type="ECO:0000259" key="1">
    <source>
        <dbReference type="SMART" id="SM00382"/>
    </source>
</evidence>
<evidence type="ECO:0000313" key="3">
    <source>
        <dbReference type="Proteomes" id="UP001642360"/>
    </source>
</evidence>
<dbReference type="Gene3D" id="1.10.8.60">
    <property type="match status" value="1"/>
</dbReference>
<dbReference type="Pfam" id="PF13177">
    <property type="entry name" value="DNA_pol3_delta2"/>
    <property type="match status" value="1"/>
</dbReference>
<gene>
    <name evidence="2" type="ORF">ILEXP_LOCUS53687</name>
</gene>
<sequence>MNLSHATTITFNNTKLSVHLPYRFTRAQAPSPYPMATQAIVLPHRPFQKDSTRADPTNETDGTEGWRLLRNNWRRSSTSSVNCSSSPSTIEKALELPEQKEKNMISLKSNSMGSSVRWSGMRRGIKTRKVIFQIGRRLKDSDKERTATKTKYLKDRVFSSEVISKEENDRKNWDSRNLSFNSAYQSKGKILLKTSLSLKYQPKLFQDIAGHEIIVKAMNSAVEKKQFAPLYLFHGPSGTGKTSTARIFAMAINCESTSPTKPCWSCRGCSRSLYIMELCSGSRTTGFERIKTLFHDTSSFNQAVPVFKVLIIEECHSFTGKAWDELLGMVERSSGSTVIFVLITTDANKVPKNMSSRCQKFCFPKLKDKDIALKLTKIAAREDIGIEREALKLIIAKSEGSLREAENILDQLALLGSTISSSMVQQLVRGPFFFFLNSKSSKSIGITVKLFFLFMPILLRTGRPCSPQ</sequence>
<dbReference type="InterPro" id="IPR027417">
    <property type="entry name" value="P-loop_NTPase"/>
</dbReference>
<proteinExistence type="predicted"/>
<dbReference type="PANTHER" id="PTHR11669">
    <property type="entry name" value="REPLICATION FACTOR C / DNA POLYMERASE III GAMMA-TAU SUBUNIT"/>
    <property type="match status" value="1"/>
</dbReference>
<dbReference type="Proteomes" id="UP001642360">
    <property type="component" value="Unassembled WGS sequence"/>
</dbReference>
<feature type="domain" description="AAA+ ATPase" evidence="1">
    <location>
        <begin position="227"/>
        <end position="390"/>
    </location>
</feature>
<dbReference type="AlphaFoldDB" id="A0ABC8UQR9"/>
<protein>
    <recommendedName>
        <fullName evidence="1">AAA+ ATPase domain-containing protein</fullName>
    </recommendedName>
</protein>
<dbReference type="Gene3D" id="3.40.50.300">
    <property type="entry name" value="P-loop containing nucleotide triphosphate hydrolases"/>
    <property type="match status" value="1"/>
</dbReference>
<comment type="caution">
    <text evidence="2">The sequence shown here is derived from an EMBL/GenBank/DDBJ whole genome shotgun (WGS) entry which is preliminary data.</text>
</comment>
<name>A0ABC8UQR9_9AQUA</name>
<dbReference type="InterPro" id="IPR050238">
    <property type="entry name" value="DNA_Rep/Repair_Clamp_Loader"/>
</dbReference>
<accession>A0ABC8UQR9</accession>
<organism evidence="2 3">
    <name type="scientific">Ilex paraguariensis</name>
    <name type="common">yerba mate</name>
    <dbReference type="NCBI Taxonomy" id="185542"/>
    <lineage>
        <taxon>Eukaryota</taxon>
        <taxon>Viridiplantae</taxon>
        <taxon>Streptophyta</taxon>
        <taxon>Embryophyta</taxon>
        <taxon>Tracheophyta</taxon>
        <taxon>Spermatophyta</taxon>
        <taxon>Magnoliopsida</taxon>
        <taxon>eudicotyledons</taxon>
        <taxon>Gunneridae</taxon>
        <taxon>Pentapetalae</taxon>
        <taxon>asterids</taxon>
        <taxon>campanulids</taxon>
        <taxon>Aquifoliales</taxon>
        <taxon>Aquifoliaceae</taxon>
        <taxon>Ilex</taxon>
    </lineage>
</organism>
<dbReference type="InterPro" id="IPR003593">
    <property type="entry name" value="AAA+_ATPase"/>
</dbReference>
<dbReference type="EMBL" id="CAUOFW020008636">
    <property type="protein sequence ID" value="CAK9183422.1"/>
    <property type="molecule type" value="Genomic_DNA"/>
</dbReference>
<dbReference type="CDD" id="cd00009">
    <property type="entry name" value="AAA"/>
    <property type="match status" value="1"/>
</dbReference>
<evidence type="ECO:0000313" key="2">
    <source>
        <dbReference type="EMBL" id="CAK9183422.1"/>
    </source>
</evidence>
<dbReference type="CDD" id="cd18137">
    <property type="entry name" value="HLD_clamp_pol_III_gamma_tau"/>
    <property type="match status" value="1"/>
</dbReference>
<keyword evidence="3" id="KW-1185">Reference proteome</keyword>
<dbReference type="PANTHER" id="PTHR11669:SF51">
    <property type="entry name" value="AAA+ ATPASE DOMAIN-CONTAINING PROTEIN"/>
    <property type="match status" value="1"/>
</dbReference>